<dbReference type="PANTHER" id="PTHR23113">
    <property type="entry name" value="GUANINE NUCLEOTIDE EXCHANGE FACTOR"/>
    <property type="match status" value="1"/>
</dbReference>
<dbReference type="SMART" id="SM00147">
    <property type="entry name" value="RasGEF"/>
    <property type="match status" value="1"/>
</dbReference>
<dbReference type="InterPro" id="IPR008937">
    <property type="entry name" value="Ras-like_GEF"/>
</dbReference>
<evidence type="ECO:0000313" key="5">
    <source>
        <dbReference type="EMBL" id="VDM47370.1"/>
    </source>
</evidence>
<feature type="compositionally biased region" description="Polar residues" evidence="3">
    <location>
        <begin position="732"/>
        <end position="748"/>
    </location>
</feature>
<proteinExistence type="predicted"/>
<dbReference type="PANTHER" id="PTHR23113:SF368">
    <property type="entry name" value="CELL DIVISION CONTROL PROTEIN 25"/>
    <property type="match status" value="1"/>
</dbReference>
<feature type="compositionally biased region" description="Low complexity" evidence="3">
    <location>
        <begin position="700"/>
        <end position="724"/>
    </location>
</feature>
<dbReference type="AlphaFoldDB" id="A0A183V5M9"/>
<name>A0A183V5M9_TOXCA</name>
<feature type="domain" description="Ras-GEF" evidence="4">
    <location>
        <begin position="75"/>
        <end position="337"/>
    </location>
</feature>
<feature type="compositionally biased region" description="Low complexity" evidence="3">
    <location>
        <begin position="670"/>
        <end position="679"/>
    </location>
</feature>
<dbReference type="WBParaSite" id="TCNE_0001605001-mRNA-1">
    <property type="protein sequence ID" value="TCNE_0001605001-mRNA-1"/>
    <property type="gene ID" value="TCNE_0001605001"/>
</dbReference>
<dbReference type="GO" id="GO:0005085">
    <property type="term" value="F:guanyl-nucleotide exchange factor activity"/>
    <property type="evidence" value="ECO:0007669"/>
    <property type="project" value="UniProtKB-KW"/>
</dbReference>
<feature type="region of interest" description="Disordered" evidence="3">
    <location>
        <begin position="426"/>
        <end position="446"/>
    </location>
</feature>
<protein>
    <submittedName>
        <fullName evidence="7">Ras-GEF domain-containing protein</fullName>
    </submittedName>
</protein>
<keyword evidence="6" id="KW-1185">Reference proteome</keyword>
<dbReference type="Pfam" id="PF00617">
    <property type="entry name" value="RasGEF"/>
    <property type="match status" value="1"/>
</dbReference>
<dbReference type="InterPro" id="IPR001895">
    <property type="entry name" value="RASGEF_cat_dom"/>
</dbReference>
<feature type="region of interest" description="Disordered" evidence="3">
    <location>
        <begin position="598"/>
        <end position="753"/>
    </location>
</feature>
<organism evidence="6 7">
    <name type="scientific">Toxocara canis</name>
    <name type="common">Canine roundworm</name>
    <dbReference type="NCBI Taxonomy" id="6265"/>
    <lineage>
        <taxon>Eukaryota</taxon>
        <taxon>Metazoa</taxon>
        <taxon>Ecdysozoa</taxon>
        <taxon>Nematoda</taxon>
        <taxon>Chromadorea</taxon>
        <taxon>Rhabditida</taxon>
        <taxon>Spirurina</taxon>
        <taxon>Ascaridomorpha</taxon>
        <taxon>Ascaridoidea</taxon>
        <taxon>Toxocaridae</taxon>
        <taxon>Toxocara</taxon>
    </lineage>
</organism>
<dbReference type="GO" id="GO:0005886">
    <property type="term" value="C:plasma membrane"/>
    <property type="evidence" value="ECO:0007669"/>
    <property type="project" value="TreeGrafter"/>
</dbReference>
<dbReference type="Proteomes" id="UP000050794">
    <property type="component" value="Unassembled WGS sequence"/>
</dbReference>
<dbReference type="PROSITE" id="PS50009">
    <property type="entry name" value="RASGEF_CAT"/>
    <property type="match status" value="1"/>
</dbReference>
<evidence type="ECO:0000313" key="6">
    <source>
        <dbReference type="Proteomes" id="UP000050794"/>
    </source>
</evidence>
<evidence type="ECO:0000313" key="7">
    <source>
        <dbReference type="WBParaSite" id="TCNE_0001605001-mRNA-1"/>
    </source>
</evidence>
<evidence type="ECO:0000259" key="4">
    <source>
        <dbReference type="PROSITE" id="PS50009"/>
    </source>
</evidence>
<evidence type="ECO:0000256" key="1">
    <source>
        <dbReference type="ARBA" id="ARBA00022658"/>
    </source>
</evidence>
<dbReference type="GO" id="GO:0007265">
    <property type="term" value="P:Ras protein signal transduction"/>
    <property type="evidence" value="ECO:0007669"/>
    <property type="project" value="TreeGrafter"/>
</dbReference>
<reference evidence="7" key="1">
    <citation type="submission" date="2016-06" db="UniProtKB">
        <authorList>
            <consortium name="WormBaseParasite"/>
        </authorList>
    </citation>
    <scope>IDENTIFICATION</scope>
</reference>
<keyword evidence="1 2" id="KW-0344">Guanine-nucleotide releasing factor</keyword>
<feature type="compositionally biased region" description="Low complexity" evidence="3">
    <location>
        <begin position="605"/>
        <end position="622"/>
    </location>
</feature>
<dbReference type="SUPFAM" id="SSF48366">
    <property type="entry name" value="Ras GEF"/>
    <property type="match status" value="1"/>
</dbReference>
<evidence type="ECO:0000256" key="3">
    <source>
        <dbReference type="SAM" id="MobiDB-lite"/>
    </source>
</evidence>
<dbReference type="Gene3D" id="1.10.840.10">
    <property type="entry name" value="Ras guanine-nucleotide exchange factors catalytic domain"/>
    <property type="match status" value="1"/>
</dbReference>
<gene>
    <name evidence="5" type="ORF">TCNE_LOCUS16049</name>
</gene>
<accession>A0A183V5M9</accession>
<evidence type="ECO:0000256" key="2">
    <source>
        <dbReference type="PROSITE-ProRule" id="PRU00168"/>
    </source>
</evidence>
<dbReference type="InterPro" id="IPR036964">
    <property type="entry name" value="RASGEF_cat_dom_sf"/>
</dbReference>
<dbReference type="EMBL" id="UYWY01023291">
    <property type="protein sequence ID" value="VDM47370.1"/>
    <property type="molecule type" value="Genomic_DNA"/>
</dbReference>
<sequence length="837" mass="92698">MRAGLRATNGGVMQPGKAMPYQPASWAVNGNACLVSSRSASTSSNTSAAHGFILNDEPITLFRLELERLQYILHFPEEVAFQLSATEYQLFYSIQPMDYVRYVSCDLTSVPVIDNPSPVRNLVKRLSEVSSWITHVIVSMPTHDDRKTALTSIIRMIDACWNIGNFNAAVEILMGLKSEKLRPFWLSLRHDEKQKYEQLCEMLLPSNQAAPSTPYLEAVQRALRMPHCRLIPFFGVFLRDLYAIVNDMPNVVVIGHEGDKQKLEFMNDANGEDHFSSRIGVGGLLNADKINLVAVVLDNLELFHRHNRNVLKYIEEQNNASTNEAKEVKGYEPVQPIEGAAHGVTLIPLDTSRFDLDVIQRLHHGTTVIHYDPDSGRSVLCMLQLDASCGVISWHKVSYTGSKEGKDKDASVMVKSSAVNLPSIQASDSVRAAPSSSPSPRPVGAASTGLDEGFLRLSYVKSVETVDSYDLDIEAIYRRHSNEEMSVPVFCWTISFGCVLSDNEFLYFLAPQQIAHYWTIGLTNASFFSLLVVKQLQEQHKSADRRVLWLKKLYLQLYNESERESSSSSTDESHASGPRPFDVLQAFGGRVERWRGLGLNQNVPSSSRQADTSSSTESSGARSRLKQMTIAVTRRMRGTSRDGSRSRSPQPASPLATAKVRAPSIKSHMSSQSGPSSPGYLLKPRGDAAMSETGDIDSLYTPRSRTPTTSSYGGRSVGGRSVKSWRSRGGETPNSGSTSSVGQASAVNGASGREFQEKPVSLVEFVELYRLFSIRMRKDLKDVFNECLATCNTNGHSTKRDREKHTPRMQSCLDSVASGATVDFLPNGYRFMAQEFV</sequence>
<dbReference type="InterPro" id="IPR023578">
    <property type="entry name" value="Ras_GEF_dom_sf"/>
</dbReference>
<reference evidence="5 6" key="2">
    <citation type="submission" date="2018-11" db="EMBL/GenBank/DDBJ databases">
        <authorList>
            <consortium name="Pathogen Informatics"/>
        </authorList>
    </citation>
    <scope>NUCLEOTIDE SEQUENCE [LARGE SCALE GENOMIC DNA]</scope>
</reference>